<name>A0ACB9CNJ4_ARCLA</name>
<protein>
    <submittedName>
        <fullName evidence="1">Uncharacterized protein</fullName>
    </submittedName>
</protein>
<dbReference type="EMBL" id="CM042050">
    <property type="protein sequence ID" value="KAI3735899.1"/>
    <property type="molecule type" value="Genomic_DNA"/>
</dbReference>
<proteinExistence type="predicted"/>
<reference evidence="1 2" key="2">
    <citation type="journal article" date="2022" name="Mol. Ecol. Resour.">
        <title>The genomes of chicory, endive, great burdock and yacon provide insights into Asteraceae paleo-polyploidization history and plant inulin production.</title>
        <authorList>
            <person name="Fan W."/>
            <person name="Wang S."/>
            <person name="Wang H."/>
            <person name="Wang A."/>
            <person name="Jiang F."/>
            <person name="Liu H."/>
            <person name="Zhao H."/>
            <person name="Xu D."/>
            <person name="Zhang Y."/>
        </authorList>
    </citation>
    <scope>NUCLEOTIDE SEQUENCE [LARGE SCALE GENOMIC DNA]</scope>
    <source>
        <strain evidence="2">cv. Niubang</strain>
    </source>
</reference>
<organism evidence="1 2">
    <name type="scientific">Arctium lappa</name>
    <name type="common">Greater burdock</name>
    <name type="synonym">Lappa major</name>
    <dbReference type="NCBI Taxonomy" id="4217"/>
    <lineage>
        <taxon>Eukaryota</taxon>
        <taxon>Viridiplantae</taxon>
        <taxon>Streptophyta</taxon>
        <taxon>Embryophyta</taxon>
        <taxon>Tracheophyta</taxon>
        <taxon>Spermatophyta</taxon>
        <taxon>Magnoliopsida</taxon>
        <taxon>eudicotyledons</taxon>
        <taxon>Gunneridae</taxon>
        <taxon>Pentapetalae</taxon>
        <taxon>asterids</taxon>
        <taxon>campanulids</taxon>
        <taxon>Asterales</taxon>
        <taxon>Asteraceae</taxon>
        <taxon>Carduoideae</taxon>
        <taxon>Cardueae</taxon>
        <taxon>Arctiinae</taxon>
        <taxon>Arctium</taxon>
    </lineage>
</organism>
<evidence type="ECO:0000313" key="1">
    <source>
        <dbReference type="EMBL" id="KAI3735899.1"/>
    </source>
</evidence>
<dbReference type="Proteomes" id="UP001055879">
    <property type="component" value="Linkage Group LG04"/>
</dbReference>
<reference evidence="2" key="1">
    <citation type="journal article" date="2022" name="Mol. Ecol. Resour.">
        <title>The genomes of chicory, endive, great burdock and yacon provide insights into Asteraceae palaeo-polyploidization history and plant inulin production.</title>
        <authorList>
            <person name="Fan W."/>
            <person name="Wang S."/>
            <person name="Wang H."/>
            <person name="Wang A."/>
            <person name="Jiang F."/>
            <person name="Liu H."/>
            <person name="Zhao H."/>
            <person name="Xu D."/>
            <person name="Zhang Y."/>
        </authorList>
    </citation>
    <scope>NUCLEOTIDE SEQUENCE [LARGE SCALE GENOMIC DNA]</scope>
    <source>
        <strain evidence="2">cv. Niubang</strain>
    </source>
</reference>
<comment type="caution">
    <text evidence="1">The sequence shown here is derived from an EMBL/GenBank/DDBJ whole genome shotgun (WGS) entry which is preliminary data.</text>
</comment>
<evidence type="ECO:0000313" key="2">
    <source>
        <dbReference type="Proteomes" id="UP001055879"/>
    </source>
</evidence>
<keyword evidence="2" id="KW-1185">Reference proteome</keyword>
<sequence length="867" mass="101185">MCNISVLRIFLGVAFNRHYDYVFLIWNELIEIVSDKSKANKSRYFVHEFDDVAFEEELCGDIISLSYRYVRVKASAFKESFYRIYGTTCFWDIMTHQNPFEGNASDDDNPMPSHRHEFDDVASEEELCGDIISLSYRYVRVKASAFKESFYRIYGTTCFLVINYYLTSKHTAHRIGHVAIMTHQNPFEGNASDDDNPMPSHRHEFDDVASEEELCGDIISLSYRYVRVKASAFKESFYRIYGTTCFLVINYYLTSKHTAHRIGHVHEFDDVAFEEELCGDIISLSYRYVRVKASAFKESFYRIYGTTCFWDIMTHQNPFEGNASDDDNPMPSHRHEFDDVASEEELCGDIISLSYRYVRVKASAFKESFYRIYGTTCFLVINYYLTSKHTAHRIGHVHEFDDVAFEEELCGDIISLSYRYVRVKASAFKESFYRIYGTTCFWDIMTHQNPFEGNASDDDNPMPSHRHEFDDVASEEELCGDIISLSYRYVRVKASAFKESFYRIYGTTCFLVINYYLTSKHTAHRIGHVHEFDDVAFEEELCGDIISLSYRYVRVKASAFKESFYRIYGTTCFWDIMTHQNPFEGNASDDDNPMPSHRHEFDDVASEEELCGDIISLSYRYVRVKASAFKESFYRIYGTTCFLVINYYLTSKHTAHRIGHVHEFDDVAFEEELCGDIISLSYRYVRVKASAFKESFYRIYGTTCFWDIMTHQNPFEGNASDDDNPMPSHRHEFDDVASEEELCGDIISLSYRYVRVKASAFKESFYRIYANSFPGMHEFDDVASEEELCGDIISLSYRDVWVKASAFKESFYRIYANSFPGMHEFDDVASEEELCGDIISLSYRDVWVKASAFKESFYRIYGTTCFW</sequence>
<gene>
    <name evidence="1" type="ORF">L6452_15422</name>
</gene>
<accession>A0ACB9CNJ4</accession>